<feature type="transmembrane region" description="Helical" evidence="1">
    <location>
        <begin position="31"/>
        <end position="52"/>
    </location>
</feature>
<accession>A0A8J7CBT1</accession>
<feature type="transmembrane region" description="Helical" evidence="1">
    <location>
        <begin position="58"/>
        <end position="82"/>
    </location>
</feature>
<evidence type="ECO:0000313" key="2">
    <source>
        <dbReference type="EMBL" id="MBD2778696.1"/>
    </source>
</evidence>
<dbReference type="AlphaFoldDB" id="A0A8J7CBT1"/>
<sequence length="164" mass="18764">MESPTVDIETLQLAGQDVRRLLEKQKDERQILLTQLNILFVTNSALLTVLTISKLLPVFSLFSVAEILLFLLNFTLLINAFLPRQLAVSPNLKDDQLDVYLRMQPIQYQLQTLSDLSITYNTNKQRLDEISQLLLYAAYVTWGIAFVALLHFAGINFLPQLQKL</sequence>
<comment type="caution">
    <text evidence="2">The sequence shown here is derived from an EMBL/GenBank/DDBJ whole genome shotgun (WGS) entry which is preliminary data.</text>
</comment>
<dbReference type="RefSeq" id="WP_190838703.1">
    <property type="nucleotide sequence ID" value="NZ_CAWPPI010000133.1"/>
</dbReference>
<dbReference type="Proteomes" id="UP000629098">
    <property type="component" value="Unassembled WGS sequence"/>
</dbReference>
<reference evidence="2" key="1">
    <citation type="submission" date="2020-09" db="EMBL/GenBank/DDBJ databases">
        <title>Iningainema tapete sp. nov. (Scytonemataceae, Cyanobacteria) from greenhouses in central Florida (USA) produces two types of nodularin with biosynthetic potential for microcystin-LR and anabaenopeptins.</title>
        <authorList>
            <person name="Berthold D.E."/>
            <person name="Lefler F.W."/>
            <person name="Huang I.-S."/>
            <person name="Abdulla H."/>
            <person name="Zimba P.V."/>
            <person name="Laughinghouse H.D. IV."/>
        </authorList>
    </citation>
    <scope>NUCLEOTIDE SEQUENCE</scope>
    <source>
        <strain evidence="2">BLCCT55</strain>
    </source>
</reference>
<dbReference type="EMBL" id="JACXAE010000133">
    <property type="protein sequence ID" value="MBD2778696.1"/>
    <property type="molecule type" value="Genomic_DNA"/>
</dbReference>
<proteinExistence type="predicted"/>
<organism evidence="2 3">
    <name type="scientific">Iningainema tapete BLCC-T55</name>
    <dbReference type="NCBI Taxonomy" id="2748662"/>
    <lineage>
        <taxon>Bacteria</taxon>
        <taxon>Bacillati</taxon>
        <taxon>Cyanobacteriota</taxon>
        <taxon>Cyanophyceae</taxon>
        <taxon>Nostocales</taxon>
        <taxon>Scytonemataceae</taxon>
        <taxon>Iningainema tapete</taxon>
    </lineage>
</organism>
<gene>
    <name evidence="2" type="ORF">ICL16_43290</name>
</gene>
<keyword evidence="1" id="KW-1133">Transmembrane helix</keyword>
<feature type="transmembrane region" description="Helical" evidence="1">
    <location>
        <begin position="133"/>
        <end position="158"/>
    </location>
</feature>
<evidence type="ECO:0000256" key="1">
    <source>
        <dbReference type="SAM" id="Phobius"/>
    </source>
</evidence>
<name>A0A8J7CBT1_9CYAN</name>
<keyword evidence="1" id="KW-0812">Transmembrane</keyword>
<protein>
    <submittedName>
        <fullName evidence="2">Uncharacterized protein</fullName>
    </submittedName>
</protein>
<evidence type="ECO:0000313" key="3">
    <source>
        <dbReference type="Proteomes" id="UP000629098"/>
    </source>
</evidence>
<keyword evidence="3" id="KW-1185">Reference proteome</keyword>
<keyword evidence="1" id="KW-0472">Membrane</keyword>